<comment type="caution">
    <text evidence="1">The sequence shown here is derived from an EMBL/GenBank/DDBJ whole genome shotgun (WGS) entry which is preliminary data.</text>
</comment>
<evidence type="ECO:0000313" key="2">
    <source>
        <dbReference type="Proteomes" id="UP000324222"/>
    </source>
</evidence>
<reference evidence="1 2" key="1">
    <citation type="submission" date="2019-05" db="EMBL/GenBank/DDBJ databases">
        <title>Another draft genome of Portunus trituberculatus and its Hox gene families provides insights of decapod evolution.</title>
        <authorList>
            <person name="Jeong J.-H."/>
            <person name="Song I."/>
            <person name="Kim S."/>
            <person name="Choi T."/>
            <person name="Kim D."/>
            <person name="Ryu S."/>
            <person name="Kim W."/>
        </authorList>
    </citation>
    <scope>NUCLEOTIDE SEQUENCE [LARGE SCALE GENOMIC DNA]</scope>
    <source>
        <tissue evidence="1">Muscle</tissue>
    </source>
</reference>
<name>A0A5B7JDI1_PORTR</name>
<sequence>MRPRPHVTQGNDLFSLPDITPRVLSDAGQVRDEVWPQHSCLEVTVTPPRPREHSARETTLL</sequence>
<gene>
    <name evidence="1" type="ORF">E2C01_086028</name>
</gene>
<dbReference type="EMBL" id="VSRR010086296">
    <property type="protein sequence ID" value="MPC91018.1"/>
    <property type="molecule type" value="Genomic_DNA"/>
</dbReference>
<protein>
    <submittedName>
        <fullName evidence="1">Uncharacterized protein</fullName>
    </submittedName>
</protein>
<organism evidence="1 2">
    <name type="scientific">Portunus trituberculatus</name>
    <name type="common">Swimming crab</name>
    <name type="synonym">Neptunus trituberculatus</name>
    <dbReference type="NCBI Taxonomy" id="210409"/>
    <lineage>
        <taxon>Eukaryota</taxon>
        <taxon>Metazoa</taxon>
        <taxon>Ecdysozoa</taxon>
        <taxon>Arthropoda</taxon>
        <taxon>Crustacea</taxon>
        <taxon>Multicrustacea</taxon>
        <taxon>Malacostraca</taxon>
        <taxon>Eumalacostraca</taxon>
        <taxon>Eucarida</taxon>
        <taxon>Decapoda</taxon>
        <taxon>Pleocyemata</taxon>
        <taxon>Brachyura</taxon>
        <taxon>Eubrachyura</taxon>
        <taxon>Portunoidea</taxon>
        <taxon>Portunidae</taxon>
        <taxon>Portuninae</taxon>
        <taxon>Portunus</taxon>
    </lineage>
</organism>
<accession>A0A5B7JDI1</accession>
<dbReference type="AlphaFoldDB" id="A0A5B7JDI1"/>
<evidence type="ECO:0000313" key="1">
    <source>
        <dbReference type="EMBL" id="MPC91018.1"/>
    </source>
</evidence>
<dbReference type="Proteomes" id="UP000324222">
    <property type="component" value="Unassembled WGS sequence"/>
</dbReference>
<keyword evidence="2" id="KW-1185">Reference proteome</keyword>
<proteinExistence type="predicted"/>